<dbReference type="Proteomes" id="UP001152799">
    <property type="component" value="Chromosome 2"/>
</dbReference>
<name>A0A9N9MGU7_9CUCU</name>
<proteinExistence type="predicted"/>
<gene>
    <name evidence="1" type="ORF">CEUTPL_LOCUS5170</name>
</gene>
<evidence type="ECO:0000313" key="2">
    <source>
        <dbReference type="Proteomes" id="UP001152799"/>
    </source>
</evidence>
<evidence type="ECO:0000313" key="1">
    <source>
        <dbReference type="EMBL" id="CAG9764531.1"/>
    </source>
</evidence>
<dbReference type="EMBL" id="OU892278">
    <property type="protein sequence ID" value="CAG9764531.1"/>
    <property type="molecule type" value="Genomic_DNA"/>
</dbReference>
<sequence length="47" mass="4985">MIDIDQPGPSCRQFLSTEISAVRADIATPSGTITSANMKKSPTNFVS</sequence>
<organism evidence="1 2">
    <name type="scientific">Ceutorhynchus assimilis</name>
    <name type="common">cabbage seed weevil</name>
    <dbReference type="NCBI Taxonomy" id="467358"/>
    <lineage>
        <taxon>Eukaryota</taxon>
        <taxon>Metazoa</taxon>
        <taxon>Ecdysozoa</taxon>
        <taxon>Arthropoda</taxon>
        <taxon>Hexapoda</taxon>
        <taxon>Insecta</taxon>
        <taxon>Pterygota</taxon>
        <taxon>Neoptera</taxon>
        <taxon>Endopterygota</taxon>
        <taxon>Coleoptera</taxon>
        <taxon>Polyphaga</taxon>
        <taxon>Cucujiformia</taxon>
        <taxon>Curculionidae</taxon>
        <taxon>Ceutorhynchinae</taxon>
        <taxon>Ceutorhynchus</taxon>
    </lineage>
</organism>
<reference evidence="1" key="1">
    <citation type="submission" date="2022-01" db="EMBL/GenBank/DDBJ databases">
        <authorList>
            <person name="King R."/>
        </authorList>
    </citation>
    <scope>NUCLEOTIDE SEQUENCE</scope>
</reference>
<protein>
    <submittedName>
        <fullName evidence="1">Uncharacterized protein</fullName>
    </submittedName>
</protein>
<keyword evidence="2" id="KW-1185">Reference proteome</keyword>
<dbReference type="AlphaFoldDB" id="A0A9N9MGU7"/>
<accession>A0A9N9MGU7</accession>